<gene>
    <name evidence="2" type="ORF">SLOPH_821</name>
</gene>
<protein>
    <submittedName>
        <fullName evidence="2">Uncharacterized protein</fullName>
    </submittedName>
</protein>
<keyword evidence="3" id="KW-1185">Reference proteome</keyword>
<keyword evidence="1" id="KW-0812">Transmembrane</keyword>
<dbReference type="EMBL" id="ATCN01000301">
    <property type="protein sequence ID" value="EPR79312.1"/>
    <property type="molecule type" value="Genomic_DNA"/>
</dbReference>
<dbReference type="AlphaFoldDB" id="S7WC16"/>
<evidence type="ECO:0000313" key="3">
    <source>
        <dbReference type="Proteomes" id="UP000014978"/>
    </source>
</evidence>
<dbReference type="InParanoid" id="S7WC16"/>
<comment type="caution">
    <text evidence="2">The sequence shown here is derived from an EMBL/GenBank/DDBJ whole genome shotgun (WGS) entry which is preliminary data.</text>
</comment>
<feature type="transmembrane region" description="Helical" evidence="1">
    <location>
        <begin position="37"/>
        <end position="57"/>
    </location>
</feature>
<dbReference type="Proteomes" id="UP000014978">
    <property type="component" value="Unassembled WGS sequence"/>
</dbReference>
<keyword evidence="1" id="KW-0472">Membrane</keyword>
<reference evidence="3" key="1">
    <citation type="journal article" date="2013" name="PLoS Genet.">
        <title>The genome of Spraguea lophii and the basis of host-microsporidian interactions.</title>
        <authorList>
            <person name="Campbell S.E."/>
            <person name="Williams T.A."/>
            <person name="Yousuf A."/>
            <person name="Soanes D.M."/>
            <person name="Paszkiewicz K.H."/>
            <person name="Williams B.A.P."/>
        </authorList>
    </citation>
    <scope>NUCLEOTIDE SEQUENCE [LARGE SCALE GENOMIC DNA]</scope>
    <source>
        <strain evidence="3">42_110</strain>
    </source>
</reference>
<dbReference type="HOGENOM" id="CLU_2321896_0_0_1"/>
<name>S7WC16_SPRLO</name>
<proteinExistence type="predicted"/>
<evidence type="ECO:0000313" key="2">
    <source>
        <dbReference type="EMBL" id="EPR79312.1"/>
    </source>
</evidence>
<keyword evidence="1" id="KW-1133">Transmembrane helix</keyword>
<evidence type="ECO:0000256" key="1">
    <source>
        <dbReference type="SAM" id="Phobius"/>
    </source>
</evidence>
<accession>S7WC16</accession>
<dbReference type="VEuPathDB" id="MicrosporidiaDB:SLOPH_821"/>
<sequence>MKKIEKQKNIPYEKLLTRFDVLLLHTMDMFKDGDKPLLFLILPLFFYMCNIYMNIFHKEYFGIILFLFYEYFAGNSINVFIKDLIVYGTVMIILISYFQ</sequence>
<feature type="transmembrane region" description="Helical" evidence="1">
    <location>
        <begin position="77"/>
        <end position="98"/>
    </location>
</feature>
<organism evidence="2 3">
    <name type="scientific">Spraguea lophii (strain 42_110)</name>
    <name type="common">Microsporidian parasite</name>
    <dbReference type="NCBI Taxonomy" id="1358809"/>
    <lineage>
        <taxon>Eukaryota</taxon>
        <taxon>Fungi</taxon>
        <taxon>Fungi incertae sedis</taxon>
        <taxon>Microsporidia</taxon>
        <taxon>Spragueidae</taxon>
        <taxon>Spraguea</taxon>
    </lineage>
</organism>